<gene>
    <name evidence="1" type="ORF">ACFSJF_17225</name>
</gene>
<name>A0ABW4W2V0_9BACI</name>
<dbReference type="EMBL" id="JBHUHQ010000021">
    <property type="protein sequence ID" value="MFD2046023.1"/>
    <property type="molecule type" value="Genomic_DNA"/>
</dbReference>
<evidence type="ECO:0000313" key="1">
    <source>
        <dbReference type="EMBL" id="MFD2046023.1"/>
    </source>
</evidence>
<comment type="caution">
    <text evidence="1">The sequence shown here is derived from an EMBL/GenBank/DDBJ whole genome shotgun (WGS) entry which is preliminary data.</text>
</comment>
<dbReference type="RefSeq" id="WP_377557036.1">
    <property type="nucleotide sequence ID" value="NZ_JBHUHQ010000021.1"/>
</dbReference>
<evidence type="ECO:0000313" key="2">
    <source>
        <dbReference type="Proteomes" id="UP001597383"/>
    </source>
</evidence>
<proteinExistence type="predicted"/>
<dbReference type="Proteomes" id="UP001597383">
    <property type="component" value="Unassembled WGS sequence"/>
</dbReference>
<sequence length="57" mass="6535">MVKELDVQEACETLEGLLERESKVENGHLTMKEFNALNKLLLEATVKLGYKVQEENK</sequence>
<protein>
    <submittedName>
        <fullName evidence="1">Uncharacterized protein</fullName>
    </submittedName>
</protein>
<reference evidence="2" key="1">
    <citation type="journal article" date="2019" name="Int. J. Syst. Evol. Microbiol.">
        <title>The Global Catalogue of Microorganisms (GCM) 10K type strain sequencing project: providing services to taxonomists for standard genome sequencing and annotation.</title>
        <authorList>
            <consortium name="The Broad Institute Genomics Platform"/>
            <consortium name="The Broad Institute Genome Sequencing Center for Infectious Disease"/>
            <person name="Wu L."/>
            <person name="Ma J."/>
        </authorList>
    </citation>
    <scope>NUCLEOTIDE SEQUENCE [LARGE SCALE GENOMIC DNA]</scope>
    <source>
        <strain evidence="2">R28</strain>
    </source>
</reference>
<organism evidence="1 2">
    <name type="scientific">Ornithinibacillus salinisoli</name>
    <dbReference type="NCBI Taxonomy" id="1848459"/>
    <lineage>
        <taxon>Bacteria</taxon>
        <taxon>Bacillati</taxon>
        <taxon>Bacillota</taxon>
        <taxon>Bacilli</taxon>
        <taxon>Bacillales</taxon>
        <taxon>Bacillaceae</taxon>
        <taxon>Ornithinibacillus</taxon>
    </lineage>
</organism>
<accession>A0ABW4W2V0</accession>
<keyword evidence="2" id="KW-1185">Reference proteome</keyword>